<evidence type="ECO:0000313" key="7">
    <source>
        <dbReference type="Proteomes" id="UP001060919"/>
    </source>
</evidence>
<dbReference type="SUPFAM" id="SSF103088">
    <property type="entry name" value="OmpA-like"/>
    <property type="match status" value="1"/>
</dbReference>
<reference evidence="6" key="1">
    <citation type="submission" date="2022-09" db="EMBL/GenBank/DDBJ databases">
        <title>Aureispira anguillicida sp. nov., isolated from Leptocephalus of Japanese eel Anguilla japonica.</title>
        <authorList>
            <person name="Yuasa K."/>
            <person name="Mekata T."/>
            <person name="Ikunari K."/>
        </authorList>
    </citation>
    <scope>NUCLEOTIDE SEQUENCE</scope>
    <source>
        <strain evidence="6">EL160426</strain>
    </source>
</reference>
<feature type="region of interest" description="Disordered" evidence="3">
    <location>
        <begin position="494"/>
        <end position="533"/>
    </location>
</feature>
<dbReference type="InterPro" id="IPR036737">
    <property type="entry name" value="OmpA-like_sf"/>
</dbReference>
<dbReference type="EMBL" id="AP026867">
    <property type="protein sequence ID" value="BDS15037.1"/>
    <property type="molecule type" value="Genomic_DNA"/>
</dbReference>
<dbReference type="KEGG" id="aup:AsAng_0058190"/>
<dbReference type="PANTHER" id="PTHR30329">
    <property type="entry name" value="STATOR ELEMENT OF FLAGELLAR MOTOR COMPLEX"/>
    <property type="match status" value="1"/>
</dbReference>
<gene>
    <name evidence="6" type="ORF">AsAng_0058190</name>
</gene>
<evidence type="ECO:0000256" key="2">
    <source>
        <dbReference type="SAM" id="Coils"/>
    </source>
</evidence>
<dbReference type="Gene3D" id="3.30.1330.60">
    <property type="entry name" value="OmpA-like domain"/>
    <property type="match status" value="1"/>
</dbReference>
<feature type="domain" description="OmpA-like" evidence="5">
    <location>
        <begin position="406"/>
        <end position="528"/>
    </location>
</feature>
<dbReference type="PANTHER" id="PTHR30329:SF21">
    <property type="entry name" value="LIPOPROTEIN YIAD-RELATED"/>
    <property type="match status" value="1"/>
</dbReference>
<dbReference type="SUPFAM" id="SSF56935">
    <property type="entry name" value="Porins"/>
    <property type="match status" value="1"/>
</dbReference>
<protein>
    <submittedName>
        <fullName evidence="6">PorP/SprF family type IX secretion system membrane protein</fullName>
    </submittedName>
</protein>
<sequence>MLKTIQKCIGVILLFSAFSIQAQQLPLLNHYIYNPYLYNPARTGQNDFGMVSLHFKRQWTSLPNSPFSGAISLESPIKTEKLGNMGLGGMLYVDQMHITTNVGGMATYAYHIPFSSQKAFKHGLSAGLSLGFVHQRFNYSAATVENPNDNQLLPSEGNGTSFDFSAGLDYQWKGLHIGAAMLQGLNTGLQLLSTNNLRYVNTRQWLVSASYKHLFGPVEKKHRFYLQPVFMGRIIENIPFQAEANVIVGLDGMGWIGVGYRSSNNTTATASIDLTLGVEIKRQFVFAYTFGIGVDSQLNTSMGTQHELMLAYRFGENKKIKQMQENMKVLKDKNNQLELTINENRKRTDSLQTVLKETNTILEQNTTTIQQQGDAIKENSSKIEQHGNEIKKNQEELKKLRKMIDNQPLKYKKVGEVFFDNGSVKLGATSEANLDAVKQALDQEQAKGNEIRVYIKGNASTNGDAKKNMELSMRRATAVRQYLVNKGLDGNKVTLIPMGEEDPTNGAKTSASGDSKDRRVDIIFTAKKPKGRL</sequence>
<keyword evidence="1" id="KW-0472">Membrane</keyword>
<dbReference type="InterPro" id="IPR050330">
    <property type="entry name" value="Bact_OuterMem_StrucFunc"/>
</dbReference>
<dbReference type="NCBIfam" id="TIGR03519">
    <property type="entry name" value="T9SS_PorP_fam"/>
    <property type="match status" value="1"/>
</dbReference>
<evidence type="ECO:0000256" key="3">
    <source>
        <dbReference type="SAM" id="MobiDB-lite"/>
    </source>
</evidence>
<keyword evidence="4" id="KW-0732">Signal</keyword>
<keyword evidence="7" id="KW-1185">Reference proteome</keyword>
<accession>A0A915YLB3</accession>
<evidence type="ECO:0000256" key="4">
    <source>
        <dbReference type="SAM" id="SignalP"/>
    </source>
</evidence>
<dbReference type="InterPro" id="IPR006665">
    <property type="entry name" value="OmpA-like"/>
</dbReference>
<dbReference type="Pfam" id="PF11751">
    <property type="entry name" value="PorP_SprF"/>
    <property type="match status" value="1"/>
</dbReference>
<evidence type="ECO:0000259" key="5">
    <source>
        <dbReference type="PROSITE" id="PS51123"/>
    </source>
</evidence>
<evidence type="ECO:0000313" key="6">
    <source>
        <dbReference type="EMBL" id="BDS15037.1"/>
    </source>
</evidence>
<dbReference type="PROSITE" id="PS51123">
    <property type="entry name" value="OMPA_2"/>
    <property type="match status" value="1"/>
</dbReference>
<dbReference type="InterPro" id="IPR019861">
    <property type="entry name" value="PorP/SprF_Bacteroidetes"/>
</dbReference>
<proteinExistence type="predicted"/>
<feature type="coiled-coil region" evidence="2">
    <location>
        <begin position="376"/>
        <end position="403"/>
    </location>
</feature>
<dbReference type="GO" id="GO:0016020">
    <property type="term" value="C:membrane"/>
    <property type="evidence" value="ECO:0007669"/>
    <property type="project" value="UniProtKB-UniRule"/>
</dbReference>
<evidence type="ECO:0000256" key="1">
    <source>
        <dbReference type="PROSITE-ProRule" id="PRU00473"/>
    </source>
</evidence>
<dbReference type="CDD" id="cd07185">
    <property type="entry name" value="OmpA_C-like"/>
    <property type="match status" value="1"/>
</dbReference>
<dbReference type="RefSeq" id="WP_264790225.1">
    <property type="nucleotide sequence ID" value="NZ_AP026867.1"/>
</dbReference>
<dbReference type="AlphaFoldDB" id="A0A915YLB3"/>
<feature type="chain" id="PRO_5037205034" evidence="4">
    <location>
        <begin position="23"/>
        <end position="533"/>
    </location>
</feature>
<organism evidence="6 7">
    <name type="scientific">Aureispira anguillae</name>
    <dbReference type="NCBI Taxonomy" id="2864201"/>
    <lineage>
        <taxon>Bacteria</taxon>
        <taxon>Pseudomonadati</taxon>
        <taxon>Bacteroidota</taxon>
        <taxon>Saprospiria</taxon>
        <taxon>Saprospirales</taxon>
        <taxon>Saprospiraceae</taxon>
        <taxon>Aureispira</taxon>
    </lineage>
</organism>
<name>A0A915YLB3_9BACT</name>
<keyword evidence="2" id="KW-0175">Coiled coil</keyword>
<feature type="coiled-coil region" evidence="2">
    <location>
        <begin position="320"/>
        <end position="347"/>
    </location>
</feature>
<dbReference type="Pfam" id="PF00691">
    <property type="entry name" value="OmpA"/>
    <property type="match status" value="1"/>
</dbReference>
<dbReference type="Proteomes" id="UP001060919">
    <property type="component" value="Chromosome"/>
</dbReference>
<feature type="signal peptide" evidence="4">
    <location>
        <begin position="1"/>
        <end position="22"/>
    </location>
</feature>